<dbReference type="SUPFAM" id="SSF51645">
    <property type="entry name" value="Malate synthase G"/>
    <property type="match status" value="1"/>
</dbReference>
<proteinExistence type="predicted"/>
<dbReference type="Proteomes" id="UP000646738">
    <property type="component" value="Unassembled WGS sequence"/>
</dbReference>
<dbReference type="EMBL" id="BNEA01000015">
    <property type="protein sequence ID" value="GHI54473.1"/>
    <property type="molecule type" value="Genomic_DNA"/>
</dbReference>
<comment type="caution">
    <text evidence="1">The sequence shown here is derived from an EMBL/GenBank/DDBJ whole genome shotgun (WGS) entry which is preliminary data.</text>
</comment>
<dbReference type="Gene3D" id="1.20.1220.12">
    <property type="entry name" value="Malate synthase, domain III"/>
    <property type="match status" value="1"/>
</dbReference>
<accession>A0ABQ3RF43</accession>
<name>A0ABQ3RF43_STRRR</name>
<dbReference type="InterPro" id="IPR006253">
    <property type="entry name" value="Malate_synthG"/>
</dbReference>
<dbReference type="PANTHER" id="PTHR42739:SF1">
    <property type="entry name" value="MALATE SYNTHASE G"/>
    <property type="match status" value="1"/>
</dbReference>
<sequence length="88" mass="9904">MSTQLLANWMRHGVISEQDVDDGLRRTAAVLDERLRDEPGHRPLLSAGEASLAWQAARELILRGATAPNGCTEPVLYRFRRRHKARTA</sequence>
<protein>
    <recommendedName>
        <fullName evidence="3">Malate synthase</fullName>
    </recommendedName>
</protein>
<dbReference type="PANTHER" id="PTHR42739">
    <property type="entry name" value="MALATE SYNTHASE G"/>
    <property type="match status" value="1"/>
</dbReference>
<evidence type="ECO:0000313" key="2">
    <source>
        <dbReference type="Proteomes" id="UP000646738"/>
    </source>
</evidence>
<dbReference type="InterPro" id="IPR044856">
    <property type="entry name" value="Malate_synth_C_sf"/>
</dbReference>
<evidence type="ECO:0000313" key="1">
    <source>
        <dbReference type="EMBL" id="GHI54473.1"/>
    </source>
</evidence>
<gene>
    <name evidence="1" type="ORF">Srubr_43190</name>
</gene>
<dbReference type="InterPro" id="IPR011076">
    <property type="entry name" value="Malate_synth_sf"/>
</dbReference>
<organism evidence="1 2">
    <name type="scientific">Streptomyces rubradiris</name>
    <name type="common">Streptomyces achromogenes subsp. rubradiris</name>
    <dbReference type="NCBI Taxonomy" id="285531"/>
    <lineage>
        <taxon>Bacteria</taxon>
        <taxon>Bacillati</taxon>
        <taxon>Actinomycetota</taxon>
        <taxon>Actinomycetes</taxon>
        <taxon>Kitasatosporales</taxon>
        <taxon>Streptomycetaceae</taxon>
        <taxon>Streptomyces</taxon>
    </lineage>
</organism>
<reference evidence="2" key="1">
    <citation type="submission" date="2023-07" db="EMBL/GenBank/DDBJ databases">
        <title>Whole genome shotgun sequence of Streptomyces achromogenes subsp. rubradiris NBRC 14000.</title>
        <authorList>
            <person name="Komaki H."/>
            <person name="Tamura T."/>
        </authorList>
    </citation>
    <scope>NUCLEOTIDE SEQUENCE [LARGE SCALE GENOMIC DNA]</scope>
    <source>
        <strain evidence="2">NBRC 14000</strain>
    </source>
</reference>
<keyword evidence="2" id="KW-1185">Reference proteome</keyword>
<evidence type="ECO:0008006" key="3">
    <source>
        <dbReference type="Google" id="ProtNLM"/>
    </source>
</evidence>